<evidence type="ECO:0000256" key="1">
    <source>
        <dbReference type="ARBA" id="ARBA00004370"/>
    </source>
</evidence>
<feature type="signal peptide" evidence="6">
    <location>
        <begin position="1"/>
        <end position="25"/>
    </location>
</feature>
<evidence type="ECO:0000256" key="3">
    <source>
        <dbReference type="ARBA" id="ARBA00022692"/>
    </source>
</evidence>
<dbReference type="InterPro" id="IPR000184">
    <property type="entry name" value="Bac_surfAg_D15"/>
</dbReference>
<feature type="region of interest" description="Disordered" evidence="5">
    <location>
        <begin position="35"/>
        <end position="54"/>
    </location>
</feature>
<comment type="caution">
    <text evidence="9">The sequence shown here is derived from an EMBL/GenBank/DDBJ whole genome shotgun (WGS) entry which is preliminary data.</text>
</comment>
<dbReference type="InterPro" id="IPR010827">
    <property type="entry name" value="BamA/TamA_POTRA"/>
</dbReference>
<evidence type="ECO:0000313" key="10">
    <source>
        <dbReference type="Proteomes" id="UP001500567"/>
    </source>
</evidence>
<sequence length="620" mass="69614">MYARPLAFFLLSVLLLLAGSGLAWAQTLPAAGQVPVPTPAFPPTSSQPDTTSRRKIAVGPRTHIRVVTEAADQALLRRYRHRPSATDSLAAQREVRALVLALQADSYLTASADAMRWSRDTLRVQLYVGEKFRWARLRNGNLGDGLLTRAGFREKLYANKPFEPAEWTRLQQHILAEAENQGYPFATVRLDSVQLRGADIEGRVVLDRGRVVVFDSIQIVGKTKTRKQFLTKYLQIFPNQPYSQQRVEAAARLLRQLPYLQVRGEPEVRFAKGKARVYLFIDDRSSNQFDAIVGVLPNPNPGVGQKKLQITGDVTINLRNLSGGGKQIGLQWRKLDVSSQLFDAQYLHPNFFGTPLELGGSFNLYKQSNAFLTLRPRLQVTYPTARAGRITFFTERRSSRLLSDSTFRLRTVLPDTIDSEYNSYGLEYNWNSLDDLFFPRRGRLASGLAAVGTKRISKNADLNDTLYQRLPLRSTQITLGLRVEQYLPVGKNGVVLARLRGESLVNERLFLNDMFRLGGLATLRGFNEYAFYASSYGIGTIEFRQFTGGDTFVFVFADQAYLRRDLDNDQTSDTPTGLGAGLSFRTGAGLFQFVYSVGRSQDQPFSLSTSKIHFGITSRF</sequence>
<dbReference type="InterPro" id="IPR039910">
    <property type="entry name" value="D15-like"/>
</dbReference>
<keyword evidence="6" id="KW-0732">Signal</keyword>
<name>A0ABP7SU97_9BACT</name>
<gene>
    <name evidence="9" type="ORF">GCM10022408_32380</name>
</gene>
<dbReference type="PANTHER" id="PTHR12815:SF18">
    <property type="entry name" value="SORTING AND ASSEMBLY MACHINERY COMPONENT 50 HOMOLOG"/>
    <property type="match status" value="1"/>
</dbReference>
<proteinExistence type="predicted"/>
<evidence type="ECO:0000259" key="8">
    <source>
        <dbReference type="Pfam" id="PF07244"/>
    </source>
</evidence>
<dbReference type="Pfam" id="PF07244">
    <property type="entry name" value="POTRA"/>
    <property type="match status" value="1"/>
</dbReference>
<comment type="subcellular location">
    <subcellularLocation>
        <location evidence="1">Membrane</location>
    </subcellularLocation>
</comment>
<dbReference type="Gene3D" id="3.10.20.310">
    <property type="entry name" value="membrane protein fhac"/>
    <property type="match status" value="1"/>
</dbReference>
<evidence type="ECO:0000313" key="9">
    <source>
        <dbReference type="EMBL" id="GAA4016434.1"/>
    </source>
</evidence>
<keyword evidence="2" id="KW-1134">Transmembrane beta strand</keyword>
<evidence type="ECO:0008006" key="11">
    <source>
        <dbReference type="Google" id="ProtNLM"/>
    </source>
</evidence>
<accession>A0ABP7SU97</accession>
<organism evidence="9 10">
    <name type="scientific">Hymenobacter fastidiosus</name>
    <dbReference type="NCBI Taxonomy" id="486264"/>
    <lineage>
        <taxon>Bacteria</taxon>
        <taxon>Pseudomonadati</taxon>
        <taxon>Bacteroidota</taxon>
        <taxon>Cytophagia</taxon>
        <taxon>Cytophagales</taxon>
        <taxon>Hymenobacteraceae</taxon>
        <taxon>Hymenobacter</taxon>
    </lineage>
</organism>
<feature type="domain" description="Bacterial surface antigen (D15)" evidence="7">
    <location>
        <begin position="320"/>
        <end position="620"/>
    </location>
</feature>
<dbReference type="RefSeq" id="WP_345074436.1">
    <property type="nucleotide sequence ID" value="NZ_BAABDJ010000037.1"/>
</dbReference>
<dbReference type="EMBL" id="BAABDJ010000037">
    <property type="protein sequence ID" value="GAA4016434.1"/>
    <property type="molecule type" value="Genomic_DNA"/>
</dbReference>
<evidence type="ECO:0000259" key="7">
    <source>
        <dbReference type="Pfam" id="PF01103"/>
    </source>
</evidence>
<feature type="chain" id="PRO_5045392606" description="Bacterial surface antigen (D15) domain-containing protein" evidence="6">
    <location>
        <begin position="26"/>
        <end position="620"/>
    </location>
</feature>
<evidence type="ECO:0000256" key="6">
    <source>
        <dbReference type="SAM" id="SignalP"/>
    </source>
</evidence>
<evidence type="ECO:0000256" key="4">
    <source>
        <dbReference type="ARBA" id="ARBA00023136"/>
    </source>
</evidence>
<dbReference type="Proteomes" id="UP001500567">
    <property type="component" value="Unassembled WGS sequence"/>
</dbReference>
<evidence type="ECO:0000256" key="5">
    <source>
        <dbReference type="SAM" id="MobiDB-lite"/>
    </source>
</evidence>
<protein>
    <recommendedName>
        <fullName evidence="11">Bacterial surface antigen (D15) domain-containing protein</fullName>
    </recommendedName>
</protein>
<evidence type="ECO:0000256" key="2">
    <source>
        <dbReference type="ARBA" id="ARBA00022452"/>
    </source>
</evidence>
<dbReference type="Pfam" id="PF01103">
    <property type="entry name" value="Omp85"/>
    <property type="match status" value="1"/>
</dbReference>
<feature type="domain" description="POTRA" evidence="8">
    <location>
        <begin position="213"/>
        <end position="281"/>
    </location>
</feature>
<keyword evidence="10" id="KW-1185">Reference proteome</keyword>
<keyword evidence="4" id="KW-0472">Membrane</keyword>
<reference evidence="10" key="1">
    <citation type="journal article" date="2019" name="Int. J. Syst. Evol. Microbiol.">
        <title>The Global Catalogue of Microorganisms (GCM) 10K type strain sequencing project: providing services to taxonomists for standard genome sequencing and annotation.</title>
        <authorList>
            <consortium name="The Broad Institute Genomics Platform"/>
            <consortium name="The Broad Institute Genome Sequencing Center for Infectious Disease"/>
            <person name="Wu L."/>
            <person name="Ma J."/>
        </authorList>
    </citation>
    <scope>NUCLEOTIDE SEQUENCE [LARGE SCALE GENOMIC DNA]</scope>
    <source>
        <strain evidence="10">JCM 17224</strain>
    </source>
</reference>
<dbReference type="Gene3D" id="2.40.160.50">
    <property type="entry name" value="membrane protein fhac: a member of the omp85/tpsb transporter family"/>
    <property type="match status" value="1"/>
</dbReference>
<keyword evidence="3" id="KW-0812">Transmembrane</keyword>
<dbReference type="PANTHER" id="PTHR12815">
    <property type="entry name" value="SORTING AND ASSEMBLY MACHINERY SAMM50 PROTEIN FAMILY MEMBER"/>
    <property type="match status" value="1"/>
</dbReference>